<gene>
    <name evidence="2" type="ORF">H3309_03880</name>
</gene>
<name>A0A7G5IJU7_9SPHN</name>
<proteinExistence type="predicted"/>
<feature type="region of interest" description="Disordered" evidence="1">
    <location>
        <begin position="1"/>
        <end position="21"/>
    </location>
</feature>
<protein>
    <submittedName>
        <fullName evidence="2">Uncharacterized protein</fullName>
    </submittedName>
</protein>
<keyword evidence="3" id="KW-1185">Reference proteome</keyword>
<reference evidence="2 3" key="1">
    <citation type="submission" date="2020-07" db="EMBL/GenBank/DDBJ databases">
        <title>Complete genome sequence for Sandaracinobacter sp. M6.</title>
        <authorList>
            <person name="Tang Y."/>
            <person name="Liu Q."/>
            <person name="Guo Z."/>
            <person name="Lei P."/>
            <person name="Huang B."/>
        </authorList>
    </citation>
    <scope>NUCLEOTIDE SEQUENCE [LARGE SCALE GENOMIC DNA]</scope>
    <source>
        <strain evidence="2 3">M6</strain>
    </source>
</reference>
<evidence type="ECO:0000256" key="1">
    <source>
        <dbReference type="SAM" id="MobiDB-lite"/>
    </source>
</evidence>
<dbReference type="Proteomes" id="UP000515292">
    <property type="component" value="Chromosome"/>
</dbReference>
<evidence type="ECO:0000313" key="2">
    <source>
        <dbReference type="EMBL" id="QMW23639.1"/>
    </source>
</evidence>
<evidence type="ECO:0000313" key="3">
    <source>
        <dbReference type="Proteomes" id="UP000515292"/>
    </source>
</evidence>
<sequence length="285" mass="32166">MEQADSSPKKPHRTWEKEEQWHWEQEEAARLAEEQRVAEEREAAIEQMVSWFFDNFEDPQNKMHYDSEDEVYYYPYGGPFDAADVLSSFVNDYPKREWIEAAVERIQHSGTYEWAPTSHGEYYEHPEHDVDEADLSVSAALDKADAIGILLAKVDRLERRLDEIAPTYGHNGAPDEVGVPPYDNEDHDRLKELVAVVRNELSNETPDSSILYAESEKAASIAAKVIAYASKIADTAVQESTKTVAKYGTLLGMAHFTGFDLAKFGVELANLSSDLIALVAKFFSP</sequence>
<organism evidence="2 3">
    <name type="scientific">Sandaracinobacteroides saxicola</name>
    <dbReference type="NCBI Taxonomy" id="2759707"/>
    <lineage>
        <taxon>Bacteria</taxon>
        <taxon>Pseudomonadati</taxon>
        <taxon>Pseudomonadota</taxon>
        <taxon>Alphaproteobacteria</taxon>
        <taxon>Sphingomonadales</taxon>
        <taxon>Sphingosinicellaceae</taxon>
        <taxon>Sandaracinobacteroides</taxon>
    </lineage>
</organism>
<dbReference type="EMBL" id="CP059851">
    <property type="protein sequence ID" value="QMW23639.1"/>
    <property type="molecule type" value="Genomic_DNA"/>
</dbReference>
<dbReference type="KEGG" id="sand:H3309_03880"/>
<dbReference type="RefSeq" id="WP_182297462.1">
    <property type="nucleotide sequence ID" value="NZ_CP059851.1"/>
</dbReference>
<dbReference type="AlphaFoldDB" id="A0A7G5IJU7"/>
<accession>A0A7G5IJU7</accession>